<feature type="transmembrane region" description="Helical" evidence="1">
    <location>
        <begin position="12"/>
        <end position="31"/>
    </location>
</feature>
<evidence type="ECO:0000256" key="1">
    <source>
        <dbReference type="SAM" id="Phobius"/>
    </source>
</evidence>
<gene>
    <name evidence="2" type="ORF">BN1723_010621</name>
</gene>
<accession>A0A0G4KZW2</accession>
<keyword evidence="1" id="KW-0812">Transmembrane</keyword>
<organism evidence="2 3">
    <name type="scientific">Verticillium longisporum</name>
    <name type="common">Verticillium dahliae var. longisporum</name>
    <dbReference type="NCBI Taxonomy" id="100787"/>
    <lineage>
        <taxon>Eukaryota</taxon>
        <taxon>Fungi</taxon>
        <taxon>Dikarya</taxon>
        <taxon>Ascomycota</taxon>
        <taxon>Pezizomycotina</taxon>
        <taxon>Sordariomycetes</taxon>
        <taxon>Hypocreomycetidae</taxon>
        <taxon>Glomerellales</taxon>
        <taxon>Plectosphaerellaceae</taxon>
        <taxon>Verticillium</taxon>
    </lineage>
</organism>
<name>A0A0G4KZW2_VERLO</name>
<keyword evidence="1" id="KW-1133">Transmembrane helix</keyword>
<evidence type="ECO:0000313" key="3">
    <source>
        <dbReference type="Proteomes" id="UP000045706"/>
    </source>
</evidence>
<reference evidence="3" key="1">
    <citation type="submission" date="2015-05" db="EMBL/GenBank/DDBJ databases">
        <authorList>
            <person name="Fogelqvist Johan"/>
        </authorList>
    </citation>
    <scope>NUCLEOTIDE SEQUENCE [LARGE SCALE GENOMIC DNA]</scope>
</reference>
<keyword evidence="1" id="KW-0472">Membrane</keyword>
<evidence type="ECO:0000313" key="2">
    <source>
        <dbReference type="EMBL" id="CRK15328.1"/>
    </source>
</evidence>
<dbReference type="EMBL" id="CVQI01005891">
    <property type="protein sequence ID" value="CRK15328.1"/>
    <property type="molecule type" value="Genomic_DNA"/>
</dbReference>
<dbReference type="Proteomes" id="UP000045706">
    <property type="component" value="Unassembled WGS sequence"/>
</dbReference>
<proteinExistence type="predicted"/>
<dbReference type="Pfam" id="PF08229">
    <property type="entry name" value="SHR3_chaperone"/>
    <property type="match status" value="1"/>
</dbReference>
<dbReference type="AlphaFoldDB" id="A0A0G4KZW2"/>
<dbReference type="InterPro" id="IPR013248">
    <property type="entry name" value="Psh3/Shr3"/>
</dbReference>
<protein>
    <submittedName>
        <fullName evidence="2">Uncharacterized protein</fullName>
    </submittedName>
</protein>
<sequence>MAGSKPSSPFGTFLIVGSVCFFLGILVLQVGQAYAERKELEEIEALDKKDKEAAAAAGKGGAANKKKQ</sequence>